<dbReference type="RefSeq" id="WP_086540839.1">
    <property type="nucleotide sequence ID" value="NZ_MSSW01000013.1"/>
</dbReference>
<name>A0A3E0DVK4_9BACT</name>
<protein>
    <submittedName>
        <fullName evidence="1">Uncharacterized protein DUF4249</fullName>
    </submittedName>
</protein>
<accession>A0A3E0DVK4</accession>
<dbReference type="Pfam" id="PF14054">
    <property type="entry name" value="DUF4249"/>
    <property type="match status" value="1"/>
</dbReference>
<evidence type="ECO:0000313" key="1">
    <source>
        <dbReference type="EMBL" id="REG88627.1"/>
    </source>
</evidence>
<comment type="caution">
    <text evidence="1">The sequence shown here is derived from an EMBL/GenBank/DDBJ whole genome shotgun (WGS) entry which is preliminary data.</text>
</comment>
<gene>
    <name evidence="1" type="ORF">C8N25_10860</name>
</gene>
<dbReference type="AlphaFoldDB" id="A0A3E0DVK4"/>
<dbReference type="OrthoDB" id="637707at2"/>
<dbReference type="PROSITE" id="PS51257">
    <property type="entry name" value="PROKAR_LIPOPROTEIN"/>
    <property type="match status" value="1"/>
</dbReference>
<sequence>MKRLSIVLFAILSFSCQEEVDLPLVVIEADTPVIEAIWTDNPFYNEITISLARNYFDSVETKVISDAKVSITAPGTARQIPFVFNINTQSYLPLNSGEVAKVGVTYQLNVIWNENEFVSSGILLAPPTVDSVAYEYQEERLFRDEGYYIKVYGEITFEEDNYYRIRVIENDTLKNDRGDYLLFDDTFGLSFFEEGLELNYSFAEKDRVRLELFRINKSSYEYLNQLVSLLFNDGGLFSPPPQNPDSNISVVKGDSDVLGYFNVASVIAKTVLIEAKDD</sequence>
<proteinExistence type="predicted"/>
<keyword evidence="2" id="KW-1185">Reference proteome</keyword>
<dbReference type="InterPro" id="IPR025345">
    <property type="entry name" value="DUF4249"/>
</dbReference>
<dbReference type="EMBL" id="QUNF01000008">
    <property type="protein sequence ID" value="REG88627.1"/>
    <property type="molecule type" value="Genomic_DNA"/>
</dbReference>
<evidence type="ECO:0000313" key="2">
    <source>
        <dbReference type="Proteomes" id="UP000256405"/>
    </source>
</evidence>
<dbReference type="Proteomes" id="UP000256405">
    <property type="component" value="Unassembled WGS sequence"/>
</dbReference>
<organism evidence="1 2">
    <name type="scientific">Algoriphagus antarcticus</name>
    <dbReference type="NCBI Taxonomy" id="238540"/>
    <lineage>
        <taxon>Bacteria</taxon>
        <taxon>Pseudomonadati</taxon>
        <taxon>Bacteroidota</taxon>
        <taxon>Cytophagia</taxon>
        <taxon>Cytophagales</taxon>
        <taxon>Cyclobacteriaceae</taxon>
        <taxon>Algoriphagus</taxon>
    </lineage>
</organism>
<reference evidence="1 2" key="1">
    <citation type="submission" date="2018-08" db="EMBL/GenBank/DDBJ databases">
        <title>Genomic Encyclopedia of Archaeal and Bacterial Type Strains, Phase II (KMG-II): from individual species to whole genera.</title>
        <authorList>
            <person name="Goeker M."/>
        </authorList>
    </citation>
    <scope>NUCLEOTIDE SEQUENCE [LARGE SCALE GENOMIC DNA]</scope>
    <source>
        <strain evidence="1 2">DSM 15986</strain>
    </source>
</reference>